<protein>
    <recommendedName>
        <fullName evidence="6">Rieske domain-containing protein</fullName>
    </recommendedName>
</protein>
<evidence type="ECO:0000256" key="4">
    <source>
        <dbReference type="ARBA" id="ARBA00023014"/>
    </source>
</evidence>
<dbReference type="Gene3D" id="2.102.10.10">
    <property type="entry name" value="Rieske [2Fe-2S] iron-sulphur domain"/>
    <property type="match status" value="1"/>
</dbReference>
<evidence type="ECO:0000256" key="2">
    <source>
        <dbReference type="ARBA" id="ARBA00022723"/>
    </source>
</evidence>
<dbReference type="CDD" id="cd03467">
    <property type="entry name" value="Rieske"/>
    <property type="match status" value="1"/>
</dbReference>
<keyword evidence="4" id="KW-0411">Iron-sulfur</keyword>
<dbReference type="InterPro" id="IPR036922">
    <property type="entry name" value="Rieske_2Fe-2S_sf"/>
</dbReference>
<evidence type="ECO:0000256" key="5">
    <source>
        <dbReference type="SAM" id="MobiDB-lite"/>
    </source>
</evidence>
<organism evidence="7">
    <name type="scientific">Phytophthora nicotianae</name>
    <name type="common">Potato buckeye rot agent</name>
    <name type="synonym">Phytophthora parasitica</name>
    <dbReference type="NCBI Taxonomy" id="4792"/>
    <lineage>
        <taxon>Eukaryota</taxon>
        <taxon>Sar</taxon>
        <taxon>Stramenopiles</taxon>
        <taxon>Oomycota</taxon>
        <taxon>Peronosporomycetes</taxon>
        <taxon>Peronosporales</taxon>
        <taxon>Peronosporaceae</taxon>
        <taxon>Phytophthora</taxon>
    </lineage>
</organism>
<dbReference type="InterPro" id="IPR017941">
    <property type="entry name" value="Rieske_2Fe-2S"/>
</dbReference>
<dbReference type="PROSITE" id="PS51296">
    <property type="entry name" value="RIESKE"/>
    <property type="match status" value="1"/>
</dbReference>
<accession>W2NSK0</accession>
<evidence type="ECO:0000256" key="3">
    <source>
        <dbReference type="ARBA" id="ARBA00023004"/>
    </source>
</evidence>
<evidence type="ECO:0000259" key="6">
    <source>
        <dbReference type="PROSITE" id="PS51296"/>
    </source>
</evidence>
<dbReference type="Pfam" id="PF00355">
    <property type="entry name" value="Rieske"/>
    <property type="match status" value="1"/>
</dbReference>
<name>W2NSK0_PHYNI</name>
<dbReference type="GO" id="GO:0051537">
    <property type="term" value="F:2 iron, 2 sulfur cluster binding"/>
    <property type="evidence" value="ECO:0007669"/>
    <property type="project" value="UniProtKB-KW"/>
</dbReference>
<evidence type="ECO:0000313" key="7">
    <source>
        <dbReference type="EMBL" id="ETM51601.1"/>
    </source>
</evidence>
<feature type="region of interest" description="Disordered" evidence="5">
    <location>
        <begin position="40"/>
        <end position="60"/>
    </location>
</feature>
<dbReference type="Proteomes" id="UP000054532">
    <property type="component" value="Unassembled WGS sequence"/>
</dbReference>
<feature type="non-terminal residue" evidence="7">
    <location>
        <position position="1"/>
    </location>
</feature>
<dbReference type="PANTHER" id="PTHR40261">
    <property type="match status" value="1"/>
</dbReference>
<dbReference type="VEuPathDB" id="FungiDB:PPTG_09027"/>
<dbReference type="GO" id="GO:0046872">
    <property type="term" value="F:metal ion binding"/>
    <property type="evidence" value="ECO:0007669"/>
    <property type="project" value="UniProtKB-KW"/>
</dbReference>
<sequence>KAWLRSCYFFGLRAGLLICPYFSNLLCSLQELRNLQGKGLKFPLHPPEPKEATPKTDTKPRRRRDLLTTGFVFYNEKTQQPRAFINRCPHAMLELDFDDSDFFCEGFIHCKVHAAFFDPDTGICLQGPISSRKALRGLDELRVEVDGEDVVLLAEQVKARFTSMPAYDSQEPEAYKREKQRELAEALSKRSDMSEVEEMQLRLPRRPVEAVENTRPLRRRNMVAVERIVTV</sequence>
<dbReference type="EMBL" id="KI691800">
    <property type="protein sequence ID" value="ETM51601.1"/>
    <property type="molecule type" value="Genomic_DNA"/>
</dbReference>
<dbReference type="SUPFAM" id="SSF50022">
    <property type="entry name" value="ISP domain"/>
    <property type="match status" value="1"/>
</dbReference>
<dbReference type="AlphaFoldDB" id="W2NSK0"/>
<feature type="compositionally biased region" description="Basic and acidic residues" evidence="5">
    <location>
        <begin position="47"/>
        <end position="59"/>
    </location>
</feature>
<gene>
    <name evidence="7" type="ORF">L914_04592</name>
</gene>
<keyword evidence="1" id="KW-0001">2Fe-2S</keyword>
<reference evidence="7" key="1">
    <citation type="submission" date="2013-11" db="EMBL/GenBank/DDBJ databases">
        <title>The Genome Sequence of Phytophthora parasitica IAC_01/95.</title>
        <authorList>
            <consortium name="The Broad Institute Genomics Platform"/>
            <person name="Russ C."/>
            <person name="Tyler B."/>
            <person name="Panabieres F."/>
            <person name="Shan W."/>
            <person name="Tripathy S."/>
            <person name="Grunwald N."/>
            <person name="Machado M."/>
            <person name="Johnson C.S."/>
            <person name="Arredondo F."/>
            <person name="Hong C."/>
            <person name="Coffey M."/>
            <person name="Young S.K."/>
            <person name="Zeng Q."/>
            <person name="Gargeya S."/>
            <person name="Fitzgerald M."/>
            <person name="Abouelleil A."/>
            <person name="Alvarado L."/>
            <person name="Chapman S.B."/>
            <person name="Gainer-Dewar J."/>
            <person name="Goldberg J."/>
            <person name="Griggs A."/>
            <person name="Gujja S."/>
            <person name="Hansen M."/>
            <person name="Howarth C."/>
            <person name="Imamovic A."/>
            <person name="Ireland A."/>
            <person name="Larimer J."/>
            <person name="McCowan C."/>
            <person name="Murphy C."/>
            <person name="Pearson M."/>
            <person name="Poon T.W."/>
            <person name="Priest M."/>
            <person name="Roberts A."/>
            <person name="Saif S."/>
            <person name="Shea T."/>
            <person name="Sykes S."/>
            <person name="Wortman J."/>
            <person name="Nusbaum C."/>
            <person name="Birren B."/>
        </authorList>
    </citation>
    <scope>NUCLEOTIDE SEQUENCE [LARGE SCALE GENOMIC DNA]</scope>
    <source>
        <strain evidence="7">IAC_01/95</strain>
    </source>
</reference>
<evidence type="ECO:0000256" key="1">
    <source>
        <dbReference type="ARBA" id="ARBA00022714"/>
    </source>
</evidence>
<keyword evidence="2" id="KW-0479">Metal-binding</keyword>
<proteinExistence type="predicted"/>
<dbReference type="PANTHER" id="PTHR40261:SF1">
    <property type="entry name" value="RIESKE DOMAIN-CONTAINING PROTEIN"/>
    <property type="match status" value="1"/>
</dbReference>
<feature type="domain" description="Rieske" evidence="6">
    <location>
        <begin position="50"/>
        <end position="152"/>
    </location>
</feature>
<keyword evidence="3" id="KW-0408">Iron</keyword>